<dbReference type="AlphaFoldDB" id="A0A0F8Z4H8"/>
<comment type="caution">
    <text evidence="1">The sequence shown here is derived from an EMBL/GenBank/DDBJ whole genome shotgun (WGS) entry which is preliminary data.</text>
</comment>
<evidence type="ECO:0000313" key="1">
    <source>
        <dbReference type="EMBL" id="KKK80890.1"/>
    </source>
</evidence>
<reference evidence="1" key="1">
    <citation type="journal article" date="2015" name="Nature">
        <title>Complex archaea that bridge the gap between prokaryotes and eukaryotes.</title>
        <authorList>
            <person name="Spang A."/>
            <person name="Saw J.H."/>
            <person name="Jorgensen S.L."/>
            <person name="Zaremba-Niedzwiedzka K."/>
            <person name="Martijn J."/>
            <person name="Lind A.E."/>
            <person name="van Eijk R."/>
            <person name="Schleper C."/>
            <person name="Guy L."/>
            <person name="Ettema T.J."/>
        </authorList>
    </citation>
    <scope>NUCLEOTIDE SEQUENCE</scope>
</reference>
<evidence type="ECO:0008006" key="2">
    <source>
        <dbReference type="Google" id="ProtNLM"/>
    </source>
</evidence>
<feature type="non-terminal residue" evidence="1">
    <location>
        <position position="184"/>
    </location>
</feature>
<proteinExistence type="predicted"/>
<accession>A0A0F8Z4H8</accession>
<organism evidence="1">
    <name type="scientific">marine sediment metagenome</name>
    <dbReference type="NCBI Taxonomy" id="412755"/>
    <lineage>
        <taxon>unclassified sequences</taxon>
        <taxon>metagenomes</taxon>
        <taxon>ecological metagenomes</taxon>
    </lineage>
</organism>
<dbReference type="EMBL" id="LAZR01053372">
    <property type="protein sequence ID" value="KKK80890.1"/>
    <property type="molecule type" value="Genomic_DNA"/>
</dbReference>
<sequence>MSYSYESKKDDPYDGYVIRSLTKPWRDMEDYLIMETKDMVINCVVDVGTGMKGAIAQHYYEDIQKITRGYVVDVWKIKEMPLIWKPLKIDALTLRDHFEPNSVDVVQAFGFMEHLLKDDGYRFIEIAETIAKKFVIYSAATCIHNILGKCGDDPDYKVKLDGNPYHRYNSVWQWDEFEALGYTS</sequence>
<gene>
    <name evidence="1" type="ORF">LCGC14_2818980</name>
</gene>
<protein>
    <recommendedName>
        <fullName evidence="2">Methyltransferase type 11 domain-containing protein</fullName>
    </recommendedName>
</protein>
<name>A0A0F8Z4H8_9ZZZZ</name>